<dbReference type="RefSeq" id="WP_102995825.1">
    <property type="nucleotide sequence ID" value="NZ_CP025938.1"/>
</dbReference>
<dbReference type="InterPro" id="IPR050445">
    <property type="entry name" value="Bact_polysacc_biosynth/exp"/>
</dbReference>
<evidence type="ECO:0000256" key="11">
    <source>
        <dbReference type="ARBA" id="ARBA00022840"/>
    </source>
</evidence>
<keyword evidence="14" id="KW-0829">Tyrosine-protein kinase</keyword>
<feature type="domain" description="AAA" evidence="18">
    <location>
        <begin position="586"/>
        <end position="728"/>
    </location>
</feature>
<evidence type="ECO:0000256" key="5">
    <source>
        <dbReference type="ARBA" id="ARBA00022475"/>
    </source>
</evidence>
<dbReference type="EC" id="2.7.10.2" evidence="4"/>
<keyword evidence="5" id="KW-1003">Cell membrane</keyword>
<dbReference type="NCBIfam" id="TIGR01007">
    <property type="entry name" value="eps_fam"/>
    <property type="match status" value="1"/>
</dbReference>
<evidence type="ECO:0000256" key="8">
    <source>
        <dbReference type="ARBA" id="ARBA00022692"/>
    </source>
</evidence>
<dbReference type="InterPro" id="IPR025669">
    <property type="entry name" value="AAA_dom"/>
</dbReference>
<dbReference type="InterPro" id="IPR003856">
    <property type="entry name" value="LPS_length_determ_N"/>
</dbReference>
<dbReference type="Pfam" id="PF13807">
    <property type="entry name" value="GNVR"/>
    <property type="match status" value="1"/>
</dbReference>
<dbReference type="SUPFAM" id="SSF52540">
    <property type="entry name" value="P-loop containing nucleoside triphosphate hydrolases"/>
    <property type="match status" value="1"/>
</dbReference>
<keyword evidence="6" id="KW-0997">Cell inner membrane</keyword>
<dbReference type="GO" id="GO:0005886">
    <property type="term" value="C:plasma membrane"/>
    <property type="evidence" value="ECO:0007669"/>
    <property type="project" value="UniProtKB-SubCell"/>
</dbReference>
<evidence type="ECO:0000256" key="1">
    <source>
        <dbReference type="ARBA" id="ARBA00004429"/>
    </source>
</evidence>
<evidence type="ECO:0000259" key="19">
    <source>
        <dbReference type="Pfam" id="PF13807"/>
    </source>
</evidence>
<evidence type="ECO:0000313" key="20">
    <source>
        <dbReference type="EMBL" id="AUS05825.1"/>
    </source>
</evidence>
<keyword evidence="12 16" id="KW-1133">Transmembrane helix</keyword>
<dbReference type="PANTHER" id="PTHR32309:SF13">
    <property type="entry name" value="FERRIC ENTEROBACTIN TRANSPORT PROTEIN FEPE"/>
    <property type="match status" value="1"/>
</dbReference>
<dbReference type="KEGG" id="taj:C1A40_10295"/>
<evidence type="ECO:0000259" key="17">
    <source>
        <dbReference type="Pfam" id="PF02706"/>
    </source>
</evidence>
<feature type="transmembrane region" description="Helical" evidence="16">
    <location>
        <begin position="33"/>
        <end position="51"/>
    </location>
</feature>
<accession>A0A2I7SIT8</accession>
<comment type="subcellular location">
    <subcellularLocation>
        <location evidence="1">Cell inner membrane</location>
        <topology evidence="1">Multi-pass membrane protein</topology>
    </subcellularLocation>
</comment>
<dbReference type="PANTHER" id="PTHR32309">
    <property type="entry name" value="TYROSINE-PROTEIN KINASE"/>
    <property type="match status" value="1"/>
</dbReference>
<evidence type="ECO:0000313" key="21">
    <source>
        <dbReference type="Proteomes" id="UP000236592"/>
    </source>
</evidence>
<comment type="similarity">
    <text evidence="3">Belongs to the etk/wzc family.</text>
</comment>
<gene>
    <name evidence="20" type="ORF">C1A40_10295</name>
</gene>
<dbReference type="InterPro" id="IPR027417">
    <property type="entry name" value="P-loop_NTPase"/>
</dbReference>
<evidence type="ECO:0000256" key="13">
    <source>
        <dbReference type="ARBA" id="ARBA00023136"/>
    </source>
</evidence>
<sequence length="791" mass="89749">MQHQNPENPTNFMFVEEETTNIRQELEKYLFHWKWFSLGIILALIGAFIYLRYTPNVYETSTTILIEDESSGGLPAELAVFEELGMGGNKKNIENEITILKSRSLMELVAKSLDLNVSYFKQGQVRSSEVLANSLEFKINFLKKDSIFYNQATEFKIERLSPTQFKLTPLDTEQSKTYNFGDNIILGGVDFIVTPDNHQNTTDDQVEYTIKITPLKKVAESLKNAIQVNLLNKNATVLELKLQSALREKGQYILDELVRQYNEDAVEYKSLIGKNTNTFITERLELIKEDLMKVDKTAEVFKTTNKLSDIPTETGIVLETNSEIEKQIIDLNTQLKMVDFVQNLLASNTEALIPQNLGLKASDVSANSSKYNEMLLERTRIAKSSGKNNPVIINLDTQLEQIRESIRQSLTNLKAQLNIALKDAMVQEQRMTARITSVPKQEREYRDIQRQQQIIETLYLFLLQKREENAISLAVTVPNSKLIDKAESSTLPVSPKRKIIYLGALILGLIVPFGIIYISNILDNKIHTQKELEELVKAPFVGDVPITVKQDRMLSKDDRGSLAEAFRMLRTNVNFLLGHTENGGQTIFVTSTIPGEGKTFISINLATVFAMTNKKVLLIGADIRKPKFIEYLNIETAKLGLTEFMADTTIEPQDIISPQKWGFDVIQSGTIPPNPAELLMNGRLDELFAYGKAHYDYIIVDTAPVNAVTDTMQIATKADLFLYVVRANYLDKRLLEIPKQLYNEKRINNMALVMNGTDPKKGYGYGYGYGYGGYGYGDLEETKKPWWKFRS</sequence>
<comment type="similarity">
    <text evidence="2">Belongs to the CpsD/CapB family.</text>
</comment>
<keyword evidence="13 16" id="KW-0472">Membrane</keyword>
<evidence type="ECO:0000256" key="6">
    <source>
        <dbReference type="ARBA" id="ARBA00022519"/>
    </source>
</evidence>
<proteinExistence type="inferred from homology"/>
<dbReference type="GO" id="GO:0004715">
    <property type="term" value="F:non-membrane spanning protein tyrosine kinase activity"/>
    <property type="evidence" value="ECO:0007669"/>
    <property type="project" value="UniProtKB-EC"/>
</dbReference>
<dbReference type="FunFam" id="3.40.50.300:FF:000527">
    <property type="entry name" value="Tyrosine-protein kinase etk"/>
    <property type="match status" value="1"/>
</dbReference>
<dbReference type="GO" id="GO:0042802">
    <property type="term" value="F:identical protein binding"/>
    <property type="evidence" value="ECO:0007669"/>
    <property type="project" value="UniProtKB-ARBA"/>
</dbReference>
<reference evidence="21" key="1">
    <citation type="submission" date="2018-01" db="EMBL/GenBank/DDBJ databases">
        <title>Complete genome of Tamlana sp. UJ94.</title>
        <authorList>
            <person name="Jung J."/>
            <person name="Chung D."/>
            <person name="Bae S.S."/>
            <person name="Baek K."/>
        </authorList>
    </citation>
    <scope>NUCLEOTIDE SEQUENCE [LARGE SCALE GENOMIC DNA]</scope>
    <source>
        <strain evidence="21">UJ94</strain>
    </source>
</reference>
<dbReference type="Proteomes" id="UP000236592">
    <property type="component" value="Chromosome"/>
</dbReference>
<evidence type="ECO:0000256" key="14">
    <source>
        <dbReference type="ARBA" id="ARBA00023137"/>
    </source>
</evidence>
<keyword evidence="8 16" id="KW-0812">Transmembrane</keyword>
<evidence type="ECO:0000259" key="18">
    <source>
        <dbReference type="Pfam" id="PF13614"/>
    </source>
</evidence>
<keyword evidence="21" id="KW-1185">Reference proteome</keyword>
<evidence type="ECO:0000256" key="7">
    <source>
        <dbReference type="ARBA" id="ARBA00022679"/>
    </source>
</evidence>
<dbReference type="Gene3D" id="3.40.50.300">
    <property type="entry name" value="P-loop containing nucleotide triphosphate hydrolases"/>
    <property type="match status" value="1"/>
</dbReference>
<keyword evidence="11" id="KW-0067">ATP-binding</keyword>
<evidence type="ECO:0000256" key="16">
    <source>
        <dbReference type="SAM" id="Phobius"/>
    </source>
</evidence>
<evidence type="ECO:0000256" key="15">
    <source>
        <dbReference type="ARBA" id="ARBA00051245"/>
    </source>
</evidence>
<dbReference type="InterPro" id="IPR005702">
    <property type="entry name" value="Wzc-like_C"/>
</dbReference>
<name>A0A2I7SIT8_9FLAO</name>
<protein>
    <recommendedName>
        <fullName evidence="4">non-specific protein-tyrosine kinase</fullName>
        <ecNumber evidence="4">2.7.10.2</ecNumber>
    </recommendedName>
</protein>
<dbReference type="InterPro" id="IPR032807">
    <property type="entry name" value="GNVR"/>
</dbReference>
<evidence type="ECO:0000256" key="4">
    <source>
        <dbReference type="ARBA" id="ARBA00011903"/>
    </source>
</evidence>
<dbReference type="EMBL" id="CP025938">
    <property type="protein sequence ID" value="AUS05825.1"/>
    <property type="molecule type" value="Genomic_DNA"/>
</dbReference>
<keyword evidence="10" id="KW-0418">Kinase</keyword>
<dbReference type="CDD" id="cd05387">
    <property type="entry name" value="BY-kinase"/>
    <property type="match status" value="1"/>
</dbReference>
<dbReference type="OrthoDB" id="9794577at2"/>
<dbReference type="Pfam" id="PF13614">
    <property type="entry name" value="AAA_31"/>
    <property type="match status" value="1"/>
</dbReference>
<evidence type="ECO:0000256" key="3">
    <source>
        <dbReference type="ARBA" id="ARBA00008883"/>
    </source>
</evidence>
<dbReference type="Pfam" id="PF02706">
    <property type="entry name" value="Wzz"/>
    <property type="match status" value="1"/>
</dbReference>
<feature type="domain" description="Polysaccharide chain length determinant N-terminal" evidence="17">
    <location>
        <begin position="32"/>
        <end position="112"/>
    </location>
</feature>
<evidence type="ECO:0000256" key="2">
    <source>
        <dbReference type="ARBA" id="ARBA00007316"/>
    </source>
</evidence>
<organism evidence="20 21">
    <name type="scientific">Pseudotamlana carrageenivorans</name>
    <dbReference type="NCBI Taxonomy" id="2069432"/>
    <lineage>
        <taxon>Bacteria</taxon>
        <taxon>Pseudomonadati</taxon>
        <taxon>Bacteroidota</taxon>
        <taxon>Flavobacteriia</taxon>
        <taxon>Flavobacteriales</taxon>
        <taxon>Flavobacteriaceae</taxon>
        <taxon>Pseudotamlana</taxon>
    </lineage>
</organism>
<dbReference type="GO" id="GO:0005524">
    <property type="term" value="F:ATP binding"/>
    <property type="evidence" value="ECO:0007669"/>
    <property type="project" value="UniProtKB-KW"/>
</dbReference>
<evidence type="ECO:0000256" key="12">
    <source>
        <dbReference type="ARBA" id="ARBA00022989"/>
    </source>
</evidence>
<feature type="domain" description="Tyrosine-protein kinase G-rich" evidence="19">
    <location>
        <begin position="447"/>
        <end position="518"/>
    </location>
</feature>
<keyword evidence="9" id="KW-0547">Nucleotide-binding</keyword>
<keyword evidence="7" id="KW-0808">Transferase</keyword>
<evidence type="ECO:0000256" key="10">
    <source>
        <dbReference type="ARBA" id="ARBA00022777"/>
    </source>
</evidence>
<dbReference type="AlphaFoldDB" id="A0A2I7SIT8"/>
<evidence type="ECO:0000256" key="9">
    <source>
        <dbReference type="ARBA" id="ARBA00022741"/>
    </source>
</evidence>
<comment type="catalytic activity">
    <reaction evidence="15">
        <text>L-tyrosyl-[protein] + ATP = O-phospho-L-tyrosyl-[protein] + ADP + H(+)</text>
        <dbReference type="Rhea" id="RHEA:10596"/>
        <dbReference type="Rhea" id="RHEA-COMP:10136"/>
        <dbReference type="Rhea" id="RHEA-COMP:20101"/>
        <dbReference type="ChEBI" id="CHEBI:15378"/>
        <dbReference type="ChEBI" id="CHEBI:30616"/>
        <dbReference type="ChEBI" id="CHEBI:46858"/>
        <dbReference type="ChEBI" id="CHEBI:61978"/>
        <dbReference type="ChEBI" id="CHEBI:456216"/>
        <dbReference type="EC" id="2.7.10.2"/>
    </reaction>
</comment>
<feature type="transmembrane region" description="Helical" evidence="16">
    <location>
        <begin position="499"/>
        <end position="518"/>
    </location>
</feature>